<comment type="catalytic activity">
    <reaction evidence="3">
        <text>N(6)-acetyl-L-lysyl-[protein] + NAD(+) + H2O = 2''-O-acetyl-ADP-D-ribose + nicotinamide + L-lysyl-[protein]</text>
        <dbReference type="Rhea" id="RHEA:43636"/>
        <dbReference type="Rhea" id="RHEA-COMP:9752"/>
        <dbReference type="Rhea" id="RHEA-COMP:10731"/>
        <dbReference type="ChEBI" id="CHEBI:15377"/>
        <dbReference type="ChEBI" id="CHEBI:17154"/>
        <dbReference type="ChEBI" id="CHEBI:29969"/>
        <dbReference type="ChEBI" id="CHEBI:57540"/>
        <dbReference type="ChEBI" id="CHEBI:61930"/>
        <dbReference type="ChEBI" id="CHEBI:83767"/>
        <dbReference type="EC" id="2.3.1.286"/>
    </reaction>
</comment>
<keyword evidence="3 4" id="KW-0862">Zinc</keyword>
<evidence type="ECO:0000313" key="7">
    <source>
        <dbReference type="Proteomes" id="UP000184191"/>
    </source>
</evidence>
<dbReference type="SUPFAM" id="SSF52467">
    <property type="entry name" value="DHS-like NAD/FAD-binding domain"/>
    <property type="match status" value="1"/>
</dbReference>
<dbReference type="GO" id="GO:0036054">
    <property type="term" value="F:protein-malonyllysine demalonylase activity"/>
    <property type="evidence" value="ECO:0007669"/>
    <property type="project" value="InterPro"/>
</dbReference>
<evidence type="ECO:0000256" key="3">
    <source>
        <dbReference type="HAMAP-Rule" id="MF_01121"/>
    </source>
</evidence>
<feature type="binding site" evidence="3 4">
    <location>
        <position position="133"/>
    </location>
    <ligand>
        <name>Zn(2+)</name>
        <dbReference type="ChEBI" id="CHEBI:29105"/>
    </ligand>
</feature>
<dbReference type="PROSITE" id="PS50305">
    <property type="entry name" value="SIRTUIN"/>
    <property type="match status" value="1"/>
</dbReference>
<organism evidence="6 7">
    <name type="scientific">Roseovarius marisflavi</name>
    <dbReference type="NCBI Taxonomy" id="1054996"/>
    <lineage>
        <taxon>Bacteria</taxon>
        <taxon>Pseudomonadati</taxon>
        <taxon>Pseudomonadota</taxon>
        <taxon>Alphaproteobacteria</taxon>
        <taxon>Rhodobacterales</taxon>
        <taxon>Roseobacteraceae</taxon>
        <taxon>Roseovarius</taxon>
    </lineage>
</organism>
<feature type="binding site" evidence="3">
    <location>
        <begin position="198"/>
        <end position="200"/>
    </location>
    <ligand>
        <name>NAD(+)</name>
        <dbReference type="ChEBI" id="CHEBI:57540"/>
    </ligand>
</feature>
<feature type="binding site" evidence="3 4">
    <location>
        <position position="117"/>
    </location>
    <ligand>
        <name>Zn(2+)</name>
        <dbReference type="ChEBI" id="CHEBI:29105"/>
    </ligand>
</feature>
<dbReference type="OrthoDB" id="9800582at2"/>
<dbReference type="PANTHER" id="PTHR11085:SF4">
    <property type="entry name" value="NAD-DEPENDENT PROTEIN DEACYLASE"/>
    <property type="match status" value="1"/>
</dbReference>
<comment type="catalytic activity">
    <reaction evidence="3">
        <text>N(6)-succinyl-L-lysyl-[protein] + NAD(+) + H2O = 2''-O-succinyl-ADP-D-ribose + nicotinamide + L-lysyl-[protein]</text>
        <dbReference type="Rhea" id="RHEA:47668"/>
        <dbReference type="Rhea" id="RHEA-COMP:9752"/>
        <dbReference type="Rhea" id="RHEA-COMP:11877"/>
        <dbReference type="ChEBI" id="CHEBI:15377"/>
        <dbReference type="ChEBI" id="CHEBI:17154"/>
        <dbReference type="ChEBI" id="CHEBI:29969"/>
        <dbReference type="ChEBI" id="CHEBI:57540"/>
        <dbReference type="ChEBI" id="CHEBI:87830"/>
        <dbReference type="ChEBI" id="CHEBI:87832"/>
    </reaction>
</comment>
<feature type="binding site" evidence="3">
    <location>
        <position position="56"/>
    </location>
    <ligand>
        <name>substrate</name>
    </ligand>
</feature>
<feature type="binding site" evidence="3">
    <location>
        <begin position="9"/>
        <end position="28"/>
    </location>
    <ligand>
        <name>NAD(+)</name>
        <dbReference type="ChEBI" id="CHEBI:57540"/>
    </ligand>
</feature>
<dbReference type="AlphaFoldDB" id="A0A1M7C516"/>
<reference evidence="7" key="1">
    <citation type="submission" date="2016-11" db="EMBL/GenBank/DDBJ databases">
        <authorList>
            <person name="Varghese N."/>
            <person name="Submissions S."/>
        </authorList>
    </citation>
    <scope>NUCLEOTIDE SEQUENCE [LARGE SCALE GENOMIC DNA]</scope>
    <source>
        <strain evidence="7">DSM 29327</strain>
    </source>
</reference>
<comment type="cofactor">
    <cofactor evidence="3">
        <name>Zn(2+)</name>
        <dbReference type="ChEBI" id="CHEBI:29105"/>
    </cofactor>
    <text evidence="3">Binds 1 zinc ion per subunit.</text>
</comment>
<proteinExistence type="inferred from homology"/>
<accession>A0A1M7C516</accession>
<comment type="similarity">
    <text evidence="3">Belongs to the sirtuin family. Class III subfamily.</text>
</comment>
<dbReference type="Proteomes" id="UP000184191">
    <property type="component" value="Unassembled WGS sequence"/>
</dbReference>
<dbReference type="Gene3D" id="3.30.1600.10">
    <property type="entry name" value="SIR2/SIRT2 'Small Domain"/>
    <property type="match status" value="1"/>
</dbReference>
<dbReference type="GO" id="GO:0005737">
    <property type="term" value="C:cytoplasm"/>
    <property type="evidence" value="ECO:0007669"/>
    <property type="project" value="UniProtKB-SubCell"/>
</dbReference>
<evidence type="ECO:0000259" key="5">
    <source>
        <dbReference type="PROSITE" id="PS50305"/>
    </source>
</evidence>
<gene>
    <name evidence="3" type="primary">cobB</name>
    <name evidence="6" type="ORF">SAMN05444414_12317</name>
</gene>
<protein>
    <recommendedName>
        <fullName evidence="3">NAD-dependent protein deacylase</fullName>
        <ecNumber evidence="3">2.3.1.286</ecNumber>
    </recommendedName>
    <alternativeName>
        <fullName evidence="3">Regulatory protein SIR2 homolog</fullName>
    </alternativeName>
</protein>
<keyword evidence="7" id="KW-1185">Reference proteome</keyword>
<keyword evidence="1" id="KW-0808">Transferase</keyword>
<dbReference type="HAMAP" id="MF_01121">
    <property type="entry name" value="Sirtuin_ClassIII"/>
    <property type="match status" value="1"/>
</dbReference>
<feature type="domain" description="Deacetylase sirtuin-type" evidence="5">
    <location>
        <begin position="1"/>
        <end position="230"/>
    </location>
</feature>
<keyword evidence="3 4" id="KW-0479">Metal-binding</keyword>
<comment type="domain">
    <text evidence="3">2 residues (Tyr-53 and Arg-56) present in a large hydrophobic pocket are probably involved in substrate specificity. They are important for desuccinylation activity, but dispensable for deacetylation activity.</text>
</comment>
<feature type="binding site" evidence="3">
    <location>
        <begin position="172"/>
        <end position="174"/>
    </location>
    <ligand>
        <name>NAD(+)</name>
        <dbReference type="ChEBI" id="CHEBI:57540"/>
    </ligand>
</feature>
<dbReference type="STRING" id="1054996.SAMN05444414_12317"/>
<keyword evidence="3" id="KW-0963">Cytoplasm</keyword>
<dbReference type="EC" id="2.3.1.286" evidence="3"/>
<name>A0A1M7C516_9RHOB</name>
<comment type="function">
    <text evidence="3">NAD-dependent lysine deacetylase and desuccinylase that specifically removes acetyl and succinyl groups on target proteins. Modulates the activities of several proteins which are inactive in their acylated form.</text>
</comment>
<evidence type="ECO:0000256" key="1">
    <source>
        <dbReference type="ARBA" id="ARBA00022679"/>
    </source>
</evidence>
<feature type="binding site" evidence="3">
    <location>
        <position position="53"/>
    </location>
    <ligand>
        <name>substrate</name>
    </ligand>
</feature>
<evidence type="ECO:0000256" key="4">
    <source>
        <dbReference type="PROSITE-ProRule" id="PRU00236"/>
    </source>
</evidence>
<comment type="subcellular location">
    <subcellularLocation>
        <location evidence="3">Cytoplasm</location>
    </subcellularLocation>
</comment>
<dbReference type="RefSeq" id="WP_073199783.1">
    <property type="nucleotide sequence ID" value="NZ_FRBN01000023.1"/>
</dbReference>
<keyword evidence="2 3" id="KW-0520">NAD</keyword>
<dbReference type="InterPro" id="IPR029035">
    <property type="entry name" value="DHS-like_NAD/FAD-binding_dom"/>
</dbReference>
<feature type="active site" description="Proton acceptor" evidence="3 4">
    <location>
        <position position="106"/>
    </location>
</feature>
<feature type="binding site" evidence="3">
    <location>
        <begin position="88"/>
        <end position="91"/>
    </location>
    <ligand>
        <name>NAD(+)</name>
        <dbReference type="ChEBI" id="CHEBI:57540"/>
    </ligand>
</feature>
<dbReference type="Pfam" id="PF02146">
    <property type="entry name" value="SIR2"/>
    <property type="match status" value="1"/>
</dbReference>
<feature type="binding site" evidence="3 4">
    <location>
        <position position="136"/>
    </location>
    <ligand>
        <name>Zn(2+)</name>
        <dbReference type="ChEBI" id="CHEBI:29105"/>
    </ligand>
</feature>
<evidence type="ECO:0000313" key="6">
    <source>
        <dbReference type="EMBL" id="SHL62273.1"/>
    </source>
</evidence>
<dbReference type="GO" id="GO:0008270">
    <property type="term" value="F:zinc ion binding"/>
    <property type="evidence" value="ECO:0007669"/>
    <property type="project" value="UniProtKB-UniRule"/>
</dbReference>
<dbReference type="InterPro" id="IPR050134">
    <property type="entry name" value="NAD-dep_sirtuin_deacylases"/>
</dbReference>
<feature type="binding site" evidence="3 4">
    <location>
        <position position="114"/>
    </location>
    <ligand>
        <name>Zn(2+)</name>
        <dbReference type="ChEBI" id="CHEBI:29105"/>
    </ligand>
</feature>
<dbReference type="InterPro" id="IPR003000">
    <property type="entry name" value="Sirtuin"/>
</dbReference>
<dbReference type="GO" id="GO:0070403">
    <property type="term" value="F:NAD+ binding"/>
    <property type="evidence" value="ECO:0007669"/>
    <property type="project" value="UniProtKB-UniRule"/>
</dbReference>
<dbReference type="InterPro" id="IPR026590">
    <property type="entry name" value="Ssirtuin_cat_dom"/>
</dbReference>
<dbReference type="Gene3D" id="3.40.50.1220">
    <property type="entry name" value="TPP-binding domain"/>
    <property type="match status" value="1"/>
</dbReference>
<evidence type="ECO:0000256" key="2">
    <source>
        <dbReference type="ARBA" id="ARBA00023027"/>
    </source>
</evidence>
<dbReference type="InterPro" id="IPR027546">
    <property type="entry name" value="Sirtuin_class_III"/>
</dbReference>
<dbReference type="PANTHER" id="PTHR11085">
    <property type="entry name" value="NAD-DEPENDENT PROTEIN DEACYLASE SIRTUIN-5, MITOCHONDRIAL-RELATED"/>
    <property type="match status" value="1"/>
</dbReference>
<dbReference type="InterPro" id="IPR026591">
    <property type="entry name" value="Sirtuin_cat_small_dom_sf"/>
</dbReference>
<dbReference type="GO" id="GO:0036055">
    <property type="term" value="F:protein-succinyllysine desuccinylase activity"/>
    <property type="evidence" value="ECO:0007669"/>
    <property type="project" value="UniProtKB-UniRule"/>
</dbReference>
<feature type="binding site" evidence="3">
    <location>
        <position position="216"/>
    </location>
    <ligand>
        <name>NAD(+)</name>
        <dbReference type="ChEBI" id="CHEBI:57540"/>
    </ligand>
</feature>
<sequence length="230" mass="24698">MEKIVILTGAGISAESGISTFRDEGGLWAQHAIEDVATPEAFERDPDLVLRFYNARRAQAAEVAPNAAHVALARLQEQYSGEVVLVTQNVDALHEAAGSRAVMHMHGALAGALCARCESRWPAPMVMATHDACPVCGAEATRPDIVWFGEMPYGMEEIWTHLEEADVFAAIGTSGNVYPAAAFAQHAERAGAQTIELNLEASQNTRDFAETWLGRASVIVPEWVDAVLGG</sequence>
<dbReference type="GO" id="GO:0017136">
    <property type="term" value="F:histone deacetylase activity, NAD-dependent"/>
    <property type="evidence" value="ECO:0007669"/>
    <property type="project" value="TreeGrafter"/>
</dbReference>
<dbReference type="EMBL" id="FRBN01000023">
    <property type="protein sequence ID" value="SHL62273.1"/>
    <property type="molecule type" value="Genomic_DNA"/>
</dbReference>